<dbReference type="Gene3D" id="3.40.50.150">
    <property type="entry name" value="Vaccinia Virus protein VP39"/>
    <property type="match status" value="1"/>
</dbReference>
<dbReference type="EMBL" id="LASV01000237">
    <property type="protein sequence ID" value="KKA20724.1"/>
    <property type="molecule type" value="Genomic_DNA"/>
</dbReference>
<evidence type="ECO:0000313" key="1">
    <source>
        <dbReference type="EMBL" id="KKA20724.1"/>
    </source>
</evidence>
<dbReference type="AlphaFoldDB" id="A0A0F4YR62"/>
<dbReference type="SUPFAM" id="SSF53335">
    <property type="entry name" value="S-adenosyl-L-methionine-dependent methyltransferases"/>
    <property type="match status" value="1"/>
</dbReference>
<reference evidence="1 2" key="1">
    <citation type="submission" date="2015-04" db="EMBL/GenBank/DDBJ databases">
        <authorList>
            <person name="Heijne W.H."/>
            <person name="Fedorova N.D."/>
            <person name="Nierman W.C."/>
            <person name="Vollebregt A.W."/>
            <person name="Zhao Z."/>
            <person name="Wu L."/>
            <person name="Kumar M."/>
            <person name="Stam H."/>
            <person name="van den Berg M.A."/>
            <person name="Pel H.J."/>
        </authorList>
    </citation>
    <scope>NUCLEOTIDE SEQUENCE [LARGE SCALE GENOMIC DNA]</scope>
    <source>
        <strain evidence="1 2">CBS 393.64</strain>
    </source>
</reference>
<sequence>MAENLHAQNNPPAGNALEVDVRIDLNNENMYSTAPLTGHRHGQLHDVAQFEHRQLQVCRCVLYEVSKINLQNGRRYHAFHEGAYVLPNDEEEQDRIDLLHHIYRLLLGGELFLAPIGANPQRVLDLGTGTGIWAIEFADQYPSAQVIGTDLSPIQPRWVPPNCVFEIDNFENDWVYSSKFDFIHGRELEGCVSDEDKLFAQAFHHLKSGGYFEFDGAYTYWLSDDDTAQKAENCQLLAAKIHEAANKFGKSFDNVPSWKAKMEKAGFVDVKEFVFKKPVGSWPKDPKMKEIGRLQQAQQLQAIQSYSSALFSRVLGWSKPELEVLLAKVRNELMDRSLHIVDQFLE</sequence>
<dbReference type="GO" id="GO:0008168">
    <property type="term" value="F:methyltransferase activity"/>
    <property type="evidence" value="ECO:0007669"/>
    <property type="project" value="TreeGrafter"/>
</dbReference>
<comment type="caution">
    <text evidence="1">The sequence shown here is derived from an EMBL/GenBank/DDBJ whole genome shotgun (WGS) entry which is preliminary data.</text>
</comment>
<name>A0A0F4YR62_RASE3</name>
<dbReference type="Proteomes" id="UP000053958">
    <property type="component" value="Unassembled WGS sequence"/>
</dbReference>
<proteinExistence type="predicted"/>
<dbReference type="PANTHER" id="PTHR43591">
    <property type="entry name" value="METHYLTRANSFERASE"/>
    <property type="match status" value="1"/>
</dbReference>
<dbReference type="Pfam" id="PF13489">
    <property type="entry name" value="Methyltransf_23"/>
    <property type="match status" value="1"/>
</dbReference>
<dbReference type="InterPro" id="IPR029063">
    <property type="entry name" value="SAM-dependent_MTases_sf"/>
</dbReference>
<keyword evidence="2" id="KW-1185">Reference proteome</keyword>
<dbReference type="STRING" id="1408163.A0A0F4YR62"/>
<dbReference type="CDD" id="cd02440">
    <property type="entry name" value="AdoMet_MTases"/>
    <property type="match status" value="1"/>
</dbReference>
<organism evidence="1 2">
    <name type="scientific">Rasamsonia emersonii (strain ATCC 16479 / CBS 393.64 / IMI 116815)</name>
    <dbReference type="NCBI Taxonomy" id="1408163"/>
    <lineage>
        <taxon>Eukaryota</taxon>
        <taxon>Fungi</taxon>
        <taxon>Dikarya</taxon>
        <taxon>Ascomycota</taxon>
        <taxon>Pezizomycotina</taxon>
        <taxon>Eurotiomycetes</taxon>
        <taxon>Eurotiomycetidae</taxon>
        <taxon>Eurotiales</taxon>
        <taxon>Trichocomaceae</taxon>
        <taxon>Rasamsonia</taxon>
    </lineage>
</organism>
<accession>A0A0F4YR62</accession>
<protein>
    <recommendedName>
        <fullName evidence="3">UMTA methyltransferase family protein</fullName>
    </recommendedName>
</protein>
<dbReference type="OrthoDB" id="4218453at2759"/>
<dbReference type="PANTHER" id="PTHR43591:SF31">
    <property type="entry name" value="LAEA-LIKE, PUTATIVE (AFU_ORTHOLOGUE AFUA_8G01930)-RELATED"/>
    <property type="match status" value="1"/>
</dbReference>
<evidence type="ECO:0008006" key="3">
    <source>
        <dbReference type="Google" id="ProtNLM"/>
    </source>
</evidence>
<dbReference type="RefSeq" id="XP_013327336.1">
    <property type="nucleotide sequence ID" value="XM_013471882.1"/>
</dbReference>
<dbReference type="GeneID" id="25317607"/>
<evidence type="ECO:0000313" key="2">
    <source>
        <dbReference type="Proteomes" id="UP000053958"/>
    </source>
</evidence>
<gene>
    <name evidence="1" type="ORF">T310_5262</name>
</gene>